<evidence type="ECO:0000313" key="3">
    <source>
        <dbReference type="Proteomes" id="UP000605676"/>
    </source>
</evidence>
<keyword evidence="2" id="KW-0540">Nuclease</keyword>
<accession>A0ABS1HQT8</accession>
<sequence>MNWIISANSKMYDHSSAFEHYGFIDWKQGLTKYSTGDIVYIYCTSPIKMIQYKCIIEKTDIDYSQIQDDKKYWNDLSEYEKSQTGKYARLKLIEQVSNNQMRLDNLKQNGLNAAPQGPIKIKNDKLLKYIETYFTDNYQTDYFPEIVGESTVEYEGAKKTVIVNKYERSSKARENAIKHHGLNCKICGLNFKELYGEIGIDFIHIHHLVPIHEIAENYRIDFKKDLIPVCPNCHAMLHRKINGKEPTIDELKLMMNRITLPNNVQK</sequence>
<keyword evidence="2" id="KW-0255">Endonuclease</keyword>
<dbReference type="EMBL" id="JAENRR010000140">
    <property type="protein sequence ID" value="MBK3520041.1"/>
    <property type="molecule type" value="Genomic_DNA"/>
</dbReference>
<reference evidence="2 3" key="1">
    <citation type="submission" date="2021-01" db="EMBL/GenBank/DDBJ databases">
        <title>Carboxyliciviraga sp.nov., isolated from coastal sediments.</title>
        <authorList>
            <person name="Lu D."/>
            <person name="Zhang T."/>
        </authorList>
    </citation>
    <scope>NUCLEOTIDE SEQUENCE [LARGE SCALE GENOMIC DNA]</scope>
    <source>
        <strain evidence="2 3">N1Y132</strain>
    </source>
</reference>
<proteinExistence type="predicted"/>
<name>A0ABS1HQT8_9BACT</name>
<keyword evidence="3" id="KW-1185">Reference proteome</keyword>
<protein>
    <submittedName>
        <fullName evidence="2">HNH endonuclease</fullName>
    </submittedName>
</protein>
<evidence type="ECO:0000313" key="2">
    <source>
        <dbReference type="EMBL" id="MBK3520041.1"/>
    </source>
</evidence>
<dbReference type="Pfam" id="PF01844">
    <property type="entry name" value="HNH"/>
    <property type="match status" value="1"/>
</dbReference>
<dbReference type="CDD" id="cd00085">
    <property type="entry name" value="HNHc"/>
    <property type="match status" value="1"/>
</dbReference>
<dbReference type="InterPro" id="IPR003615">
    <property type="entry name" value="HNH_nuc"/>
</dbReference>
<feature type="domain" description="HNH" evidence="1">
    <location>
        <begin position="184"/>
        <end position="239"/>
    </location>
</feature>
<gene>
    <name evidence="2" type="ORF">JIV24_22105</name>
</gene>
<evidence type="ECO:0000259" key="1">
    <source>
        <dbReference type="Pfam" id="PF01844"/>
    </source>
</evidence>
<dbReference type="InterPro" id="IPR002711">
    <property type="entry name" value="HNH"/>
</dbReference>
<keyword evidence="2" id="KW-0378">Hydrolase</keyword>
<dbReference type="Proteomes" id="UP000605676">
    <property type="component" value="Unassembled WGS sequence"/>
</dbReference>
<comment type="caution">
    <text evidence="2">The sequence shown here is derived from an EMBL/GenBank/DDBJ whole genome shotgun (WGS) entry which is preliminary data.</text>
</comment>
<organism evidence="2 3">
    <name type="scientific">Carboxylicivirga marina</name>
    <dbReference type="NCBI Taxonomy" id="2800988"/>
    <lineage>
        <taxon>Bacteria</taxon>
        <taxon>Pseudomonadati</taxon>
        <taxon>Bacteroidota</taxon>
        <taxon>Bacteroidia</taxon>
        <taxon>Marinilabiliales</taxon>
        <taxon>Marinilabiliaceae</taxon>
        <taxon>Carboxylicivirga</taxon>
    </lineage>
</organism>
<dbReference type="GO" id="GO:0004519">
    <property type="term" value="F:endonuclease activity"/>
    <property type="evidence" value="ECO:0007669"/>
    <property type="project" value="UniProtKB-KW"/>
</dbReference>
<dbReference type="RefSeq" id="WP_200467258.1">
    <property type="nucleotide sequence ID" value="NZ_JAENRR010000140.1"/>
</dbReference>